<evidence type="ECO:0000313" key="8">
    <source>
        <dbReference type="Proteomes" id="UP000034120"/>
    </source>
</evidence>
<organism evidence="7 8">
    <name type="scientific">Candidatus Kaiserbacteria bacterium GW2011_GWB1_50_17</name>
    <dbReference type="NCBI Taxonomy" id="1618673"/>
    <lineage>
        <taxon>Bacteria</taxon>
        <taxon>Candidatus Kaiseribacteriota</taxon>
    </lineage>
</organism>
<dbReference type="GO" id="GO:0032259">
    <property type="term" value="P:methylation"/>
    <property type="evidence" value="ECO:0007669"/>
    <property type="project" value="UniProtKB-KW"/>
</dbReference>
<feature type="domain" description="SET" evidence="6">
    <location>
        <begin position="8"/>
        <end position="113"/>
    </location>
</feature>
<dbReference type="PROSITE" id="PS50280">
    <property type="entry name" value="SET"/>
    <property type="match status" value="1"/>
</dbReference>
<evidence type="ECO:0000259" key="6">
    <source>
        <dbReference type="PROSITE" id="PS50280"/>
    </source>
</evidence>
<dbReference type="Pfam" id="PF00856">
    <property type="entry name" value="SET"/>
    <property type="match status" value="1"/>
</dbReference>
<dbReference type="InterPro" id="IPR050777">
    <property type="entry name" value="SET2_Histone-Lys_MeTrsfase"/>
</dbReference>
<dbReference type="GO" id="GO:0008168">
    <property type="term" value="F:methyltransferase activity"/>
    <property type="evidence" value="ECO:0007669"/>
    <property type="project" value="UniProtKB-KW"/>
</dbReference>
<dbReference type="SMART" id="SM00317">
    <property type="entry name" value="SET"/>
    <property type="match status" value="1"/>
</dbReference>
<dbReference type="PANTHER" id="PTHR22884">
    <property type="entry name" value="SET DOMAIN PROTEINS"/>
    <property type="match status" value="1"/>
</dbReference>
<evidence type="ECO:0000313" key="7">
    <source>
        <dbReference type="EMBL" id="KKW17356.1"/>
    </source>
</evidence>
<evidence type="ECO:0000256" key="3">
    <source>
        <dbReference type="ARBA" id="ARBA00022603"/>
    </source>
</evidence>
<comment type="subcellular location">
    <subcellularLocation>
        <location evidence="1">Chromosome</location>
    </subcellularLocation>
</comment>
<dbReference type="InterPro" id="IPR001214">
    <property type="entry name" value="SET_dom"/>
</dbReference>
<sequence>MRNRVINGRFIVRQSRPSMGRGLFAAIPIRKGDFLLEYTGRRIPTSYADTLKTRYLFELDEEWTIDGSRRTNIARYVNHSCAPNCEVQLRDGKILIFATRNIRQGEEFTFDYGDEYFEEFIRPSGCKCSFCSRSRDIVPA</sequence>
<proteinExistence type="predicted"/>
<dbReference type="EMBL" id="LCQM01000018">
    <property type="protein sequence ID" value="KKW17356.1"/>
    <property type="molecule type" value="Genomic_DNA"/>
</dbReference>
<evidence type="ECO:0000256" key="1">
    <source>
        <dbReference type="ARBA" id="ARBA00004286"/>
    </source>
</evidence>
<dbReference type="Proteomes" id="UP000034120">
    <property type="component" value="Unassembled WGS sequence"/>
</dbReference>
<keyword evidence="4" id="KW-0808">Transferase</keyword>
<dbReference type="InterPro" id="IPR046341">
    <property type="entry name" value="SET_dom_sf"/>
</dbReference>
<evidence type="ECO:0000256" key="4">
    <source>
        <dbReference type="ARBA" id="ARBA00022679"/>
    </source>
</evidence>
<keyword evidence="2" id="KW-0158">Chromosome</keyword>
<dbReference type="AlphaFoldDB" id="A0A0G1WEY3"/>
<gene>
    <name evidence="7" type="ORF">UY57_C0018G0008</name>
</gene>
<dbReference type="Gene3D" id="2.170.270.10">
    <property type="entry name" value="SET domain"/>
    <property type="match status" value="1"/>
</dbReference>
<dbReference type="GO" id="GO:0005694">
    <property type="term" value="C:chromosome"/>
    <property type="evidence" value="ECO:0007669"/>
    <property type="project" value="UniProtKB-SubCell"/>
</dbReference>
<comment type="caution">
    <text evidence="7">The sequence shown here is derived from an EMBL/GenBank/DDBJ whole genome shotgun (WGS) entry which is preliminary data.</text>
</comment>
<keyword evidence="5" id="KW-0949">S-adenosyl-L-methionine</keyword>
<dbReference type="SUPFAM" id="SSF82199">
    <property type="entry name" value="SET domain"/>
    <property type="match status" value="1"/>
</dbReference>
<name>A0A0G1WEY3_9BACT</name>
<protein>
    <recommendedName>
        <fullName evidence="6">SET domain-containing protein</fullName>
    </recommendedName>
</protein>
<evidence type="ECO:0000256" key="2">
    <source>
        <dbReference type="ARBA" id="ARBA00022454"/>
    </source>
</evidence>
<accession>A0A0G1WEY3</accession>
<keyword evidence="3" id="KW-0489">Methyltransferase</keyword>
<evidence type="ECO:0000256" key="5">
    <source>
        <dbReference type="ARBA" id="ARBA00022691"/>
    </source>
</evidence>
<reference evidence="7 8" key="1">
    <citation type="journal article" date="2015" name="Nature">
        <title>rRNA introns, odd ribosomes, and small enigmatic genomes across a large radiation of phyla.</title>
        <authorList>
            <person name="Brown C.T."/>
            <person name="Hug L.A."/>
            <person name="Thomas B.C."/>
            <person name="Sharon I."/>
            <person name="Castelle C.J."/>
            <person name="Singh A."/>
            <person name="Wilkins M.J."/>
            <person name="Williams K.H."/>
            <person name="Banfield J.F."/>
        </authorList>
    </citation>
    <scope>NUCLEOTIDE SEQUENCE [LARGE SCALE GENOMIC DNA]</scope>
</reference>